<dbReference type="InterPro" id="IPR027843">
    <property type="entry name" value="DUF4440"/>
</dbReference>
<organism evidence="2 3">
    <name type="scientific">Pseudoxanthomonas wuyuanensis</name>
    <dbReference type="NCBI Taxonomy" id="1073196"/>
    <lineage>
        <taxon>Bacteria</taxon>
        <taxon>Pseudomonadati</taxon>
        <taxon>Pseudomonadota</taxon>
        <taxon>Gammaproteobacteria</taxon>
        <taxon>Lysobacterales</taxon>
        <taxon>Lysobacteraceae</taxon>
        <taxon>Pseudoxanthomonas</taxon>
    </lineage>
</organism>
<dbReference type="InterPro" id="IPR032710">
    <property type="entry name" value="NTF2-like_dom_sf"/>
</dbReference>
<dbReference type="SUPFAM" id="SSF54427">
    <property type="entry name" value="NTF2-like"/>
    <property type="match status" value="1"/>
</dbReference>
<protein>
    <submittedName>
        <fullName evidence="2">Ketosteroid isomerase homolog</fullName>
    </submittedName>
</protein>
<gene>
    <name evidence="2" type="ORF">SAMN06296416_104142</name>
</gene>
<name>A0A286D7B8_9GAMM</name>
<keyword evidence="3" id="KW-1185">Reference proteome</keyword>
<evidence type="ECO:0000313" key="3">
    <source>
        <dbReference type="Proteomes" id="UP000219374"/>
    </source>
</evidence>
<evidence type="ECO:0000259" key="1">
    <source>
        <dbReference type="Pfam" id="PF14534"/>
    </source>
</evidence>
<feature type="domain" description="DUF4440" evidence="1">
    <location>
        <begin position="59"/>
        <end position="163"/>
    </location>
</feature>
<proteinExistence type="predicted"/>
<dbReference type="Pfam" id="PF14534">
    <property type="entry name" value="DUF4440"/>
    <property type="match status" value="1"/>
</dbReference>
<dbReference type="Proteomes" id="UP000219374">
    <property type="component" value="Unassembled WGS sequence"/>
</dbReference>
<dbReference type="GO" id="GO:0016853">
    <property type="term" value="F:isomerase activity"/>
    <property type="evidence" value="ECO:0007669"/>
    <property type="project" value="UniProtKB-KW"/>
</dbReference>
<accession>A0A286D7B8</accession>
<keyword evidence="2" id="KW-0413">Isomerase</keyword>
<reference evidence="2 3" key="1">
    <citation type="submission" date="2017-09" db="EMBL/GenBank/DDBJ databases">
        <authorList>
            <person name="Ehlers B."/>
            <person name="Leendertz F.H."/>
        </authorList>
    </citation>
    <scope>NUCLEOTIDE SEQUENCE [LARGE SCALE GENOMIC DNA]</scope>
    <source>
        <strain evidence="2 3">CGMCC 1.10978</strain>
    </source>
</reference>
<evidence type="ECO:0000313" key="2">
    <source>
        <dbReference type="EMBL" id="SOD54535.1"/>
    </source>
</evidence>
<dbReference type="AlphaFoldDB" id="A0A286D7B8"/>
<dbReference type="Gene3D" id="3.10.450.50">
    <property type="match status" value="1"/>
</dbReference>
<sequence>MKKEWNHESLAEFGEIRMTSPLRLWCMALLLAVAAAPVPSLAAERAQTPSPDARCQVWARELSFAQSVLDHDAAAFAAHLHPQAAFGVSGKPTLGRAAIAEEWAGIIDGSALSLDWYPSVVTIGGDGETAYSSGPALYQDPKTGAARLGRFGSVWQRGGDGSWYVIFDDGIRPEPADAAAVQAFRQGRRADCPPA</sequence>
<dbReference type="EMBL" id="OCND01000004">
    <property type="protein sequence ID" value="SOD54535.1"/>
    <property type="molecule type" value="Genomic_DNA"/>
</dbReference>